<dbReference type="SMART" id="SM00479">
    <property type="entry name" value="EXOIII"/>
    <property type="match status" value="1"/>
</dbReference>
<comment type="subcellular location">
    <subcellularLocation>
        <location evidence="1">Nucleus</location>
    </subcellularLocation>
</comment>
<dbReference type="GO" id="GO:0003676">
    <property type="term" value="F:nucleic acid binding"/>
    <property type="evidence" value="ECO:0007669"/>
    <property type="project" value="InterPro"/>
</dbReference>
<dbReference type="SUPFAM" id="SSF53098">
    <property type="entry name" value="Ribonuclease H-like"/>
    <property type="match status" value="1"/>
</dbReference>
<dbReference type="GO" id="GO:0005634">
    <property type="term" value="C:nucleus"/>
    <property type="evidence" value="ECO:0007669"/>
    <property type="project" value="UniProtKB-SubCell"/>
</dbReference>
<evidence type="ECO:0000256" key="3">
    <source>
        <dbReference type="ARBA" id="ARBA00022722"/>
    </source>
</evidence>
<dbReference type="InterPro" id="IPR047021">
    <property type="entry name" value="REXO1/3/4-like"/>
</dbReference>
<evidence type="ECO:0000256" key="5">
    <source>
        <dbReference type="ARBA" id="ARBA00022839"/>
    </source>
</evidence>
<feature type="region of interest" description="Disordered" evidence="7">
    <location>
        <begin position="33"/>
        <end position="58"/>
    </location>
</feature>
<proteinExistence type="evidence at transcript level"/>
<dbReference type="EMBL" id="GBBI01004324">
    <property type="protein sequence ID" value="JAC14388.1"/>
    <property type="molecule type" value="mRNA"/>
</dbReference>
<evidence type="ECO:0000256" key="2">
    <source>
        <dbReference type="ARBA" id="ARBA00006357"/>
    </source>
</evidence>
<dbReference type="InterPro" id="IPR034922">
    <property type="entry name" value="REX1-like_exo"/>
</dbReference>
<evidence type="ECO:0000256" key="4">
    <source>
        <dbReference type="ARBA" id="ARBA00022801"/>
    </source>
</evidence>
<dbReference type="FunFam" id="3.30.420.10:FF:000019">
    <property type="entry name" value="RNA exonuclease NEF-sp"/>
    <property type="match status" value="1"/>
</dbReference>
<feature type="compositionally biased region" description="Basic and acidic residues" evidence="7">
    <location>
        <begin position="38"/>
        <end position="58"/>
    </location>
</feature>
<dbReference type="PANTHER" id="PTHR12801:SF82">
    <property type="entry name" value="RNA EXONUCLEASE 5"/>
    <property type="match status" value="1"/>
</dbReference>
<name>A0A023EYW1_TRIIF</name>
<dbReference type="InterPro" id="IPR013520">
    <property type="entry name" value="Ribonucl_H"/>
</dbReference>
<feature type="domain" description="Exonuclease" evidence="8">
    <location>
        <begin position="305"/>
        <end position="464"/>
    </location>
</feature>
<feature type="non-terminal residue" evidence="9">
    <location>
        <position position="1"/>
    </location>
</feature>
<dbReference type="CDD" id="cd06145">
    <property type="entry name" value="REX1_like"/>
    <property type="match status" value="1"/>
</dbReference>
<dbReference type="Gene3D" id="3.30.420.10">
    <property type="entry name" value="Ribonuclease H-like superfamily/Ribonuclease H"/>
    <property type="match status" value="1"/>
</dbReference>
<keyword evidence="4" id="KW-0378">Hydrolase</keyword>
<evidence type="ECO:0000259" key="8">
    <source>
        <dbReference type="SMART" id="SM00479"/>
    </source>
</evidence>
<keyword evidence="3" id="KW-0540">Nuclease</keyword>
<dbReference type="PANTHER" id="PTHR12801">
    <property type="entry name" value="RNA EXONUCLEASE REXO1 / RECO3 FAMILY MEMBER-RELATED"/>
    <property type="match status" value="1"/>
</dbReference>
<reference evidence="9" key="1">
    <citation type="journal article" date="2014" name="PLoS Negl. Trop. Dis.">
        <title>An updated insight into the Sialotranscriptome of Triatoma infestans: developmental stage and geographic variations.</title>
        <authorList>
            <person name="Schwarz A."/>
            <person name="Medrano-Mercado N."/>
            <person name="Schaub G.A."/>
            <person name="Struchiner C.J."/>
            <person name="Bargues M.D."/>
            <person name="Levy M.Z."/>
            <person name="Ribeiro J.M."/>
        </authorList>
    </citation>
    <scope>NUCLEOTIDE SEQUENCE</scope>
    <source>
        <strain evidence="9">Chile</strain>
        <tissue evidence="9">Salivary glands</tissue>
    </source>
</reference>
<accession>A0A023EYW1</accession>
<evidence type="ECO:0000256" key="1">
    <source>
        <dbReference type="ARBA" id="ARBA00004123"/>
    </source>
</evidence>
<dbReference type="InterPro" id="IPR012337">
    <property type="entry name" value="RNaseH-like_sf"/>
</dbReference>
<dbReference type="GO" id="GO:0004527">
    <property type="term" value="F:exonuclease activity"/>
    <property type="evidence" value="ECO:0007669"/>
    <property type="project" value="UniProtKB-KW"/>
</dbReference>
<evidence type="ECO:0000313" key="9">
    <source>
        <dbReference type="EMBL" id="JAC14388.1"/>
    </source>
</evidence>
<evidence type="ECO:0000256" key="6">
    <source>
        <dbReference type="ARBA" id="ARBA00023242"/>
    </source>
</evidence>
<evidence type="ECO:0000256" key="7">
    <source>
        <dbReference type="SAM" id="MobiDB-lite"/>
    </source>
</evidence>
<organism evidence="9">
    <name type="scientific">Triatoma infestans</name>
    <name type="common">Assassin bug</name>
    <dbReference type="NCBI Taxonomy" id="30076"/>
    <lineage>
        <taxon>Eukaryota</taxon>
        <taxon>Metazoa</taxon>
        <taxon>Ecdysozoa</taxon>
        <taxon>Arthropoda</taxon>
        <taxon>Hexapoda</taxon>
        <taxon>Insecta</taxon>
        <taxon>Pterygota</taxon>
        <taxon>Neoptera</taxon>
        <taxon>Paraneoptera</taxon>
        <taxon>Hemiptera</taxon>
        <taxon>Heteroptera</taxon>
        <taxon>Panheteroptera</taxon>
        <taxon>Cimicomorpha</taxon>
        <taxon>Reduviidae</taxon>
        <taxon>Triatominae</taxon>
        <taxon>Triatoma</taxon>
    </lineage>
</organism>
<keyword evidence="6" id="KW-0539">Nucleus</keyword>
<dbReference type="AlphaFoldDB" id="A0A023EYW1"/>
<protein>
    <submittedName>
        <fullName evidence="9">Putative deddh 3'-5' exonuclease domain of rna exonuclease 1</fullName>
    </submittedName>
</protein>
<dbReference type="InterPro" id="IPR036397">
    <property type="entry name" value="RNaseH_sf"/>
</dbReference>
<keyword evidence="5 9" id="KW-0269">Exonuclease</keyword>
<comment type="similarity">
    <text evidence="2">Belongs to the REXO1/REXO3 family.</text>
</comment>
<sequence>KKRKMSALYMISNLNDKDRKKAMLNSSKAELCGVNQDEPDRTEINRPATESKKRKYDEIDSENVKGNSNLVKQNLSDTELQKLRVLIRQRFAAKKNLPKFNLKEPGTRASIDQPKEKRIPLFLSDIQHFILYSLHGHMSTGNIPRWANIEKLPRLKNVLFLVVEGMSLIDYNKYEELCPTLKEFPHKLEVITPLAYGGCLIREIATLPLSESQRHKLEKKFGSLGEASTNNRVYKVLRTMFPMDFLKKNNFEPRRNAFSRTELLLSPWQMLEEGYPLPIEGELKAKYADYVYTKDSYKEVTPHSPMWALDCEMCITQLGSELTRISIINEQLDVVFESFVKPYNPIINYVTKFSGITPQILQNVETRLEDIQRALREIMPPDVILIGHSLNMDLHSLKMLHPYCIDTSVIFNLSGERARKTKLKVLSAEFLGERIQNKPGGHDSVEDAAACMKLVQAKLEHTIEWGDAVICGRQGVEQILANVQRKHYQRINSSPKTKNTSRNEEVTLPQNGTILNQPQVMKTRNELPRYICGNQMAQVQIFTTSLFSHLISREKKCLLVARSLVVSECFKYMPEHLHPFEPHSRLQISKQETNKAIVKYGRNNAPANGATLMYTTVERKPELTALKVDQLVKKLTKNLSGNVLVTVLLAGRTTGVDEVDSKNHGLLLLRLHQETVPAIELDVDVYKNTNNTQAVCC</sequence>
<dbReference type="Pfam" id="PF00929">
    <property type="entry name" value="RNase_T"/>
    <property type="match status" value="1"/>
</dbReference>